<dbReference type="CDD" id="cd00037">
    <property type="entry name" value="CLECT"/>
    <property type="match status" value="1"/>
</dbReference>
<dbReference type="GO" id="GO:0030246">
    <property type="term" value="F:carbohydrate binding"/>
    <property type="evidence" value="ECO:0007669"/>
    <property type="project" value="UniProtKB-KW"/>
</dbReference>
<dbReference type="SMART" id="SM00034">
    <property type="entry name" value="CLECT"/>
    <property type="match status" value="1"/>
</dbReference>
<dbReference type="SUPFAM" id="SSF56436">
    <property type="entry name" value="C-type lectin-like"/>
    <property type="match status" value="1"/>
</dbReference>
<reference evidence="3 4" key="2">
    <citation type="submission" date="2019-01" db="EMBL/GenBank/DDBJ databases">
        <title>The decoding of complex shrimp genome reveals the adaptation for benthos swimmer, frequently molting mechanism and breeding impact on genome.</title>
        <authorList>
            <person name="Sun Y."/>
            <person name="Gao Y."/>
            <person name="Yu Y."/>
        </authorList>
    </citation>
    <scope>NUCLEOTIDE SEQUENCE [LARGE SCALE GENOMIC DNA]</scope>
    <source>
        <tissue evidence="3">Muscle</tissue>
    </source>
</reference>
<sequence length="249" mass="28263">MATTPCRVPLCMRLALLGLATASVSLGAQEDLTLHGQDGSVIVALVSGLNRLSDALEEHHEKCLKKGALTPVTEEHLDNLRERVRRQWAELGDLERNFGALTSKMSQMLRKRVPYARQELKGCVPPFYEVGGGCYWLHKRPGLGWDDARRRCQRAEADLATPGNMLVLRDYLRKQQNPSWSNVWVGGRVTAWGNWRWLNNSAIVMNERTWYPVSRSFRADCVALAVNQDFLMTGVECDKDLYFLCEKKL</sequence>
<evidence type="ECO:0000313" key="4">
    <source>
        <dbReference type="Proteomes" id="UP000283509"/>
    </source>
</evidence>
<protein>
    <submittedName>
        <fullName evidence="3">C-type lectin</fullName>
    </submittedName>
</protein>
<comment type="caution">
    <text evidence="3">The sequence shown here is derived from an EMBL/GenBank/DDBJ whole genome shotgun (WGS) entry which is preliminary data.</text>
</comment>
<dbReference type="Proteomes" id="UP000283509">
    <property type="component" value="Unassembled WGS sequence"/>
</dbReference>
<evidence type="ECO:0000313" key="3">
    <source>
        <dbReference type="EMBL" id="ROT67841.1"/>
    </source>
</evidence>
<dbReference type="InterPro" id="IPR016186">
    <property type="entry name" value="C-type_lectin-like/link_sf"/>
</dbReference>
<feature type="chain" id="PRO_5018759635" evidence="1">
    <location>
        <begin position="28"/>
        <end position="249"/>
    </location>
</feature>
<reference evidence="3 4" key="1">
    <citation type="submission" date="2018-04" db="EMBL/GenBank/DDBJ databases">
        <authorList>
            <person name="Zhang X."/>
            <person name="Yuan J."/>
            <person name="Li F."/>
            <person name="Xiang J."/>
        </authorList>
    </citation>
    <scope>NUCLEOTIDE SEQUENCE [LARGE SCALE GENOMIC DNA]</scope>
    <source>
        <tissue evidence="3">Muscle</tissue>
    </source>
</reference>
<dbReference type="Pfam" id="PF00059">
    <property type="entry name" value="Lectin_C"/>
    <property type="match status" value="1"/>
</dbReference>
<dbReference type="Gene3D" id="3.10.100.10">
    <property type="entry name" value="Mannose-Binding Protein A, subunit A"/>
    <property type="match status" value="1"/>
</dbReference>
<keyword evidence="4" id="KW-1185">Reference proteome</keyword>
<gene>
    <name evidence="3" type="ORF">C7M84_014062</name>
</gene>
<evidence type="ECO:0000256" key="1">
    <source>
        <dbReference type="SAM" id="SignalP"/>
    </source>
</evidence>
<accession>A0A3R7SMX5</accession>
<feature type="domain" description="C-type lectin" evidence="2">
    <location>
        <begin position="130"/>
        <end position="246"/>
    </location>
</feature>
<keyword evidence="3" id="KW-0430">Lectin</keyword>
<dbReference type="InterPro" id="IPR001304">
    <property type="entry name" value="C-type_lectin-like"/>
</dbReference>
<evidence type="ECO:0000259" key="2">
    <source>
        <dbReference type="PROSITE" id="PS50041"/>
    </source>
</evidence>
<dbReference type="OrthoDB" id="6333552at2759"/>
<name>A0A3R7SMX5_PENVA</name>
<dbReference type="AlphaFoldDB" id="A0A3R7SMX5"/>
<keyword evidence="1" id="KW-0732">Signal</keyword>
<dbReference type="InterPro" id="IPR016187">
    <property type="entry name" value="CTDL_fold"/>
</dbReference>
<organism evidence="3 4">
    <name type="scientific">Penaeus vannamei</name>
    <name type="common">Whiteleg shrimp</name>
    <name type="synonym">Litopenaeus vannamei</name>
    <dbReference type="NCBI Taxonomy" id="6689"/>
    <lineage>
        <taxon>Eukaryota</taxon>
        <taxon>Metazoa</taxon>
        <taxon>Ecdysozoa</taxon>
        <taxon>Arthropoda</taxon>
        <taxon>Crustacea</taxon>
        <taxon>Multicrustacea</taxon>
        <taxon>Malacostraca</taxon>
        <taxon>Eumalacostraca</taxon>
        <taxon>Eucarida</taxon>
        <taxon>Decapoda</taxon>
        <taxon>Dendrobranchiata</taxon>
        <taxon>Penaeoidea</taxon>
        <taxon>Penaeidae</taxon>
        <taxon>Penaeus</taxon>
    </lineage>
</organism>
<feature type="signal peptide" evidence="1">
    <location>
        <begin position="1"/>
        <end position="27"/>
    </location>
</feature>
<dbReference type="PROSITE" id="PS50041">
    <property type="entry name" value="C_TYPE_LECTIN_2"/>
    <property type="match status" value="1"/>
</dbReference>
<dbReference type="EMBL" id="QCYY01002750">
    <property type="protein sequence ID" value="ROT67841.1"/>
    <property type="molecule type" value="Genomic_DNA"/>
</dbReference>
<proteinExistence type="predicted"/>